<dbReference type="GO" id="GO:0015628">
    <property type="term" value="P:protein secretion by the type II secretion system"/>
    <property type="evidence" value="ECO:0007669"/>
    <property type="project" value="InterPro"/>
</dbReference>
<evidence type="ECO:0000259" key="16">
    <source>
        <dbReference type="Pfam" id="PF00482"/>
    </source>
</evidence>
<reference evidence="17 18" key="1">
    <citation type="submission" date="2018-03" db="EMBL/GenBank/DDBJ databases">
        <title>Pantoea intestinalis SRCM103226 isolated form the mealworm.</title>
        <authorList>
            <person name="Jeong D.-Y."/>
            <person name="Kim J.W."/>
        </authorList>
    </citation>
    <scope>NUCLEOTIDE SEQUENCE [LARGE SCALE GENOMIC DNA]</scope>
    <source>
        <strain evidence="17 18">SRCM103226</strain>
    </source>
</reference>
<organism evidence="17 18">
    <name type="scientific">Mixta intestinalis</name>
    <dbReference type="NCBI Taxonomy" id="1615494"/>
    <lineage>
        <taxon>Bacteria</taxon>
        <taxon>Pseudomonadati</taxon>
        <taxon>Pseudomonadota</taxon>
        <taxon>Gammaproteobacteria</taxon>
        <taxon>Enterobacterales</taxon>
        <taxon>Erwiniaceae</taxon>
        <taxon>Mixta</taxon>
    </lineage>
</organism>
<keyword evidence="4 14" id="KW-0813">Transport</keyword>
<dbReference type="InterPro" id="IPR001992">
    <property type="entry name" value="T2SS_GspF/T4SS_PilC_CS"/>
</dbReference>
<evidence type="ECO:0000256" key="3">
    <source>
        <dbReference type="ARBA" id="ARBA00005745"/>
    </source>
</evidence>
<dbReference type="PRINTS" id="PR00812">
    <property type="entry name" value="BCTERIALGSPF"/>
</dbReference>
<dbReference type="PANTHER" id="PTHR30012:SF0">
    <property type="entry name" value="TYPE II SECRETION SYSTEM PROTEIN F-RELATED"/>
    <property type="match status" value="1"/>
</dbReference>
<name>A0A6P1PV96_9GAMM</name>
<keyword evidence="6" id="KW-0997">Cell inner membrane</keyword>
<dbReference type="RefSeq" id="WP_160620191.1">
    <property type="nucleotide sequence ID" value="NZ_CP028271.1"/>
</dbReference>
<dbReference type="AlphaFoldDB" id="A0A6P1PV96"/>
<proteinExistence type="inferred from homology"/>
<keyword evidence="11 15" id="KW-1133">Transmembrane helix</keyword>
<evidence type="ECO:0000313" key="18">
    <source>
        <dbReference type="Proteomes" id="UP000464053"/>
    </source>
</evidence>
<feature type="transmembrane region" description="Helical" evidence="15">
    <location>
        <begin position="164"/>
        <end position="187"/>
    </location>
</feature>
<dbReference type="EMBL" id="CP028271">
    <property type="protein sequence ID" value="QHM70223.1"/>
    <property type="molecule type" value="Genomic_DNA"/>
</dbReference>
<evidence type="ECO:0000256" key="2">
    <source>
        <dbReference type="ARBA" id="ARBA00004429"/>
    </source>
</evidence>
<feature type="transmembrane region" description="Helical" evidence="15">
    <location>
        <begin position="218"/>
        <end position="237"/>
    </location>
</feature>
<evidence type="ECO:0000256" key="4">
    <source>
        <dbReference type="ARBA" id="ARBA00022448"/>
    </source>
</evidence>
<evidence type="ECO:0000256" key="15">
    <source>
        <dbReference type="SAM" id="Phobius"/>
    </source>
</evidence>
<evidence type="ECO:0000256" key="6">
    <source>
        <dbReference type="ARBA" id="ARBA00022519"/>
    </source>
</evidence>
<evidence type="ECO:0000256" key="10">
    <source>
        <dbReference type="ARBA" id="ARBA00022927"/>
    </source>
</evidence>
<dbReference type="NCBIfam" id="TIGR02120">
    <property type="entry name" value="GspF"/>
    <property type="match status" value="1"/>
</dbReference>
<evidence type="ECO:0000256" key="7">
    <source>
        <dbReference type="ARBA" id="ARBA00022692"/>
    </source>
</evidence>
<comment type="similarity">
    <text evidence="3 14">Belongs to the GSP F family.</text>
</comment>
<evidence type="ECO:0000256" key="8">
    <source>
        <dbReference type="ARBA" id="ARBA00022723"/>
    </source>
</evidence>
<dbReference type="OrthoDB" id="9805682at2"/>
<dbReference type="Proteomes" id="UP000464053">
    <property type="component" value="Chromosome"/>
</dbReference>
<dbReference type="InterPro" id="IPR011850">
    <property type="entry name" value="T2SS_GspF"/>
</dbReference>
<dbReference type="KEGG" id="mint:C7M51_00484"/>
<accession>A0A6P1PV96</accession>
<dbReference type="Pfam" id="PF00482">
    <property type="entry name" value="T2SSF"/>
    <property type="match status" value="2"/>
</dbReference>
<dbReference type="FunFam" id="1.20.81.30:FF:000001">
    <property type="entry name" value="Type II secretion system protein F"/>
    <property type="match status" value="2"/>
</dbReference>
<evidence type="ECO:0000256" key="11">
    <source>
        <dbReference type="ARBA" id="ARBA00022989"/>
    </source>
</evidence>
<gene>
    <name evidence="17" type="primary">gspF</name>
    <name evidence="17" type="ORF">C7M51_00484</name>
</gene>
<evidence type="ECO:0000256" key="13">
    <source>
        <dbReference type="ARBA" id="ARBA00030750"/>
    </source>
</evidence>
<comment type="subcellular location">
    <subcellularLocation>
        <location evidence="2 14">Cell inner membrane</location>
        <topology evidence="2 14">Multi-pass membrane protein</topology>
    </subcellularLocation>
</comment>
<keyword evidence="8" id="KW-0479">Metal-binding</keyword>
<evidence type="ECO:0000256" key="14">
    <source>
        <dbReference type="RuleBase" id="RU003923"/>
    </source>
</evidence>
<dbReference type="InterPro" id="IPR003004">
    <property type="entry name" value="GspF/PilC"/>
</dbReference>
<keyword evidence="12 15" id="KW-0472">Membrane</keyword>
<dbReference type="InterPro" id="IPR042094">
    <property type="entry name" value="T2SS_GspF_sf"/>
</dbReference>
<evidence type="ECO:0000313" key="17">
    <source>
        <dbReference type="EMBL" id="QHM70223.1"/>
    </source>
</evidence>
<keyword evidence="18" id="KW-1185">Reference proteome</keyword>
<comment type="function">
    <text evidence="1">Component of the type II secretion system inner membrane complex required for the energy-dependent secretion of extracellular factors such as proteases and toxins from the periplasm.</text>
</comment>
<feature type="transmembrane region" description="Helical" evidence="15">
    <location>
        <begin position="370"/>
        <end position="392"/>
    </location>
</feature>
<dbReference type="PANTHER" id="PTHR30012">
    <property type="entry name" value="GENERAL SECRETION PATHWAY PROTEIN"/>
    <property type="match status" value="1"/>
</dbReference>
<dbReference type="Gene3D" id="1.20.81.30">
    <property type="entry name" value="Type II secretion system (T2SS), domain F"/>
    <property type="match status" value="2"/>
</dbReference>
<keyword evidence="5" id="KW-1003">Cell membrane</keyword>
<dbReference type="GO" id="GO:0046872">
    <property type="term" value="F:metal ion binding"/>
    <property type="evidence" value="ECO:0007669"/>
    <property type="project" value="UniProtKB-KW"/>
</dbReference>
<dbReference type="GO" id="GO:0005886">
    <property type="term" value="C:plasma membrane"/>
    <property type="evidence" value="ECO:0007669"/>
    <property type="project" value="UniProtKB-SubCell"/>
</dbReference>
<keyword evidence="10" id="KW-0653">Protein transport</keyword>
<evidence type="ECO:0000256" key="9">
    <source>
        <dbReference type="ARBA" id="ARBA00022837"/>
    </source>
</evidence>
<dbReference type="PROSITE" id="PS00874">
    <property type="entry name" value="T2SP_F"/>
    <property type="match status" value="1"/>
</dbReference>
<keyword evidence="7 14" id="KW-0812">Transmembrane</keyword>
<dbReference type="InterPro" id="IPR018076">
    <property type="entry name" value="T2SS_GspF_dom"/>
</dbReference>
<dbReference type="GO" id="GO:0015627">
    <property type="term" value="C:type II protein secretion system complex"/>
    <property type="evidence" value="ECO:0007669"/>
    <property type="project" value="InterPro"/>
</dbReference>
<feature type="domain" description="Type II secretion system protein GspF" evidence="16">
    <location>
        <begin position="269"/>
        <end position="390"/>
    </location>
</feature>
<evidence type="ECO:0000256" key="12">
    <source>
        <dbReference type="ARBA" id="ARBA00023136"/>
    </source>
</evidence>
<evidence type="ECO:0000256" key="5">
    <source>
        <dbReference type="ARBA" id="ARBA00022475"/>
    </source>
</evidence>
<keyword evidence="9" id="KW-0106">Calcium</keyword>
<evidence type="ECO:0000256" key="1">
    <source>
        <dbReference type="ARBA" id="ARBA00002684"/>
    </source>
</evidence>
<feature type="domain" description="Type II secretion system protein GspF" evidence="16">
    <location>
        <begin position="66"/>
        <end position="188"/>
    </location>
</feature>
<protein>
    <recommendedName>
        <fullName evidence="13">General secretion pathway protein F</fullName>
    </recommendedName>
</protein>
<sequence length="400" mass="44315">MTEFRYRARDIAGKTHRGRVSAGSERLAGQRLRERGLLPLDLHEIRPRGKLFPAASISGNSLALLMRQLATLTGAGLPLDESLYAVAQQSEEKRVKNILQGVRARVVEGFPLADALRAHPTVFGSLYCALVEAGELSGQLDGVLLRLADYAEQRQQMKHKLIQALVYPLLLTLVAIGVIVTLLSVVVPRVTEQFIYMKQALPWTTRLLIALSDGIRDVGPWLVLTALGLMLIALRLVRKPDGRLAWHRLLLRLPLCGRVIRELNGARYARALSILYNSGVPLLQAMHISAQVLNNLHITSLLREACERVREGVSLQQALEQTALFPPMMRHMIASGERSGELGDMLLRAADNQESVFGARVTLFFSLFEPLLVVSMAAIVLFIVLAILQPILQLNNMMTL</sequence>